<dbReference type="KEGG" id="hdn:Hden_3020"/>
<organism evidence="1 2">
    <name type="scientific">Hyphomicrobium denitrificans (strain ATCC 51888 / DSM 1869 / NCIMB 11706 / TK 0415)</name>
    <dbReference type="NCBI Taxonomy" id="582899"/>
    <lineage>
        <taxon>Bacteria</taxon>
        <taxon>Pseudomonadati</taxon>
        <taxon>Pseudomonadota</taxon>
        <taxon>Alphaproteobacteria</taxon>
        <taxon>Hyphomicrobiales</taxon>
        <taxon>Hyphomicrobiaceae</taxon>
        <taxon>Hyphomicrobium</taxon>
    </lineage>
</organism>
<reference evidence="2" key="1">
    <citation type="journal article" date="2011" name="J. Bacteriol.">
        <title>Genome sequences of eight morphologically diverse alphaproteobacteria.</title>
        <authorList>
            <consortium name="US DOE Joint Genome Institute"/>
            <person name="Brown P.J."/>
            <person name="Kysela D.T."/>
            <person name="Buechlein A."/>
            <person name="Hemmerich C."/>
            <person name="Brun Y.V."/>
        </authorList>
    </citation>
    <scope>NUCLEOTIDE SEQUENCE [LARGE SCALE GENOMIC DNA]</scope>
    <source>
        <strain evidence="2">ATCC 51888 / DSM 1869 / NCIB 11706 / TK 0415</strain>
    </source>
</reference>
<evidence type="ECO:0000313" key="1">
    <source>
        <dbReference type="EMBL" id="ADJ24815.1"/>
    </source>
</evidence>
<dbReference type="EMBL" id="CP002083">
    <property type="protein sequence ID" value="ADJ24815.1"/>
    <property type="molecule type" value="Genomic_DNA"/>
</dbReference>
<dbReference type="STRING" id="582899.Hden_3020"/>
<keyword evidence="2" id="KW-1185">Reference proteome</keyword>
<dbReference type="AlphaFoldDB" id="D8JVG1"/>
<dbReference type="Proteomes" id="UP000002033">
    <property type="component" value="Chromosome"/>
</dbReference>
<proteinExistence type="predicted"/>
<name>D8JVG1_HYPDA</name>
<sequence length="85" mass="9172" precursor="true">MITATDAIQDATDDVLAQARPAWLSKIREIDADPHTALALLALNFGGMLADLALDLGIANQVVPTAIGDLVTRGWEKQYPAEDWK</sequence>
<dbReference type="HOGENOM" id="CLU_2508222_0_0_5"/>
<evidence type="ECO:0000313" key="2">
    <source>
        <dbReference type="Proteomes" id="UP000002033"/>
    </source>
</evidence>
<accession>D8JVG1</accession>
<protein>
    <submittedName>
        <fullName evidence="1">Uncharacterized protein</fullName>
    </submittedName>
</protein>
<dbReference type="RefSeq" id="WP_013216974.1">
    <property type="nucleotide sequence ID" value="NC_014313.1"/>
</dbReference>
<gene>
    <name evidence="1" type="ordered locus">Hden_3020</name>
</gene>